<dbReference type="InterPro" id="IPR008928">
    <property type="entry name" value="6-hairpin_glycosidase_sf"/>
</dbReference>
<dbReference type="GO" id="GO:0000324">
    <property type="term" value="C:fungal-type vacuole"/>
    <property type="evidence" value="ECO:0007669"/>
    <property type="project" value="TreeGrafter"/>
</dbReference>
<dbReference type="InterPro" id="IPR013783">
    <property type="entry name" value="Ig-like_fold"/>
</dbReference>
<feature type="domain" description="CBM20" evidence="13">
    <location>
        <begin position="467"/>
        <end position="575"/>
    </location>
</feature>
<dbReference type="InterPro" id="IPR046966">
    <property type="entry name" value="Glucoamylase_active_site"/>
</dbReference>
<feature type="active site" description="Proton donor" evidence="10">
    <location>
        <position position="195"/>
    </location>
</feature>
<dbReference type="InterPro" id="IPR011613">
    <property type="entry name" value="GH15-like"/>
</dbReference>
<dbReference type="Gene3D" id="1.50.10.10">
    <property type="match status" value="2"/>
</dbReference>
<dbReference type="GO" id="GO:0000272">
    <property type="term" value="P:polysaccharide catabolic process"/>
    <property type="evidence" value="ECO:0007669"/>
    <property type="project" value="UniProtKB-KW"/>
</dbReference>
<dbReference type="KEGG" id="sapo:SAPIO_CDS2834"/>
<evidence type="ECO:0000256" key="10">
    <source>
        <dbReference type="PIRSR" id="PIRSR001031-1"/>
    </source>
</evidence>
<feature type="compositionally biased region" description="Polar residues" evidence="12">
    <location>
        <begin position="458"/>
        <end position="468"/>
    </location>
</feature>
<keyword evidence="3" id="KW-0732">Signal</keyword>
<feature type="binding site" evidence="11">
    <location>
        <position position="136"/>
    </location>
    <ligand>
        <name>substrate</name>
    </ligand>
</feature>
<evidence type="ECO:0000313" key="14">
    <source>
        <dbReference type="EMBL" id="KEZ44739.1"/>
    </source>
</evidence>
<feature type="region of interest" description="Disordered" evidence="12">
    <location>
        <begin position="449"/>
        <end position="468"/>
    </location>
</feature>
<evidence type="ECO:0000256" key="8">
    <source>
        <dbReference type="ARBA" id="ARBA00023326"/>
    </source>
</evidence>
<dbReference type="OMA" id="MAPRFWT"/>
<dbReference type="InterPro" id="IPR000165">
    <property type="entry name" value="Glucoamylase"/>
</dbReference>
<evidence type="ECO:0000256" key="1">
    <source>
        <dbReference type="ARBA" id="ARBA00001863"/>
    </source>
</evidence>
<dbReference type="SMART" id="SM01065">
    <property type="entry name" value="CBM_2"/>
    <property type="match status" value="1"/>
</dbReference>
<keyword evidence="5" id="KW-0325">Glycoprotein</keyword>
<comment type="catalytic activity">
    <reaction evidence="1 9">
        <text>Hydrolysis of terminal (1-&gt;4)-linked alpha-D-glucose residues successively from non-reducing ends of the chains with release of beta-D-glucose.</text>
        <dbReference type="EC" id="3.2.1.3"/>
    </reaction>
</comment>
<evidence type="ECO:0000256" key="6">
    <source>
        <dbReference type="ARBA" id="ARBA00023277"/>
    </source>
</evidence>
<proteinExistence type="inferred from homology"/>
<name>A0A084GBM7_PSEDA</name>
<dbReference type="PANTHER" id="PTHR31616:SF12">
    <property type="entry name" value="GLUCOAMYLASE"/>
    <property type="match status" value="1"/>
</dbReference>
<dbReference type="VEuPathDB" id="FungiDB:SAPIO_CDS2834"/>
<dbReference type="PIRSF" id="PIRSF001031">
    <property type="entry name" value="Glu-a-glcsd_SBD"/>
    <property type="match status" value="1"/>
</dbReference>
<dbReference type="RefSeq" id="XP_016644538.1">
    <property type="nucleotide sequence ID" value="XM_016785756.1"/>
</dbReference>
<keyword evidence="6 9" id="KW-0119">Carbohydrate metabolism</keyword>
<dbReference type="EC" id="3.2.1.3" evidence="9"/>
<evidence type="ECO:0000256" key="11">
    <source>
        <dbReference type="PIRSR" id="PIRSR001031-2"/>
    </source>
</evidence>
<evidence type="ECO:0000256" key="2">
    <source>
        <dbReference type="ARBA" id="ARBA00006188"/>
    </source>
</evidence>
<evidence type="ECO:0000256" key="3">
    <source>
        <dbReference type="ARBA" id="ARBA00022729"/>
    </source>
</evidence>
<dbReference type="InterPro" id="IPR012341">
    <property type="entry name" value="6hp_glycosidase-like_sf"/>
</dbReference>
<dbReference type="Pfam" id="PF00723">
    <property type="entry name" value="Glyco_hydro_15"/>
    <property type="match status" value="2"/>
</dbReference>
<keyword evidence="8 9" id="KW-0624">Polysaccharide degradation</keyword>
<accession>A0A084GBM7</accession>
<dbReference type="CDD" id="cd05811">
    <property type="entry name" value="CBM20_glucoamylase"/>
    <property type="match status" value="1"/>
</dbReference>
<keyword evidence="7 9" id="KW-0326">Glycosidase</keyword>
<dbReference type="FunFam" id="2.60.40.10:FF:000552">
    <property type="entry name" value="Related to glucoamylase"/>
    <property type="match status" value="1"/>
</dbReference>
<keyword evidence="4 9" id="KW-0378">Hydrolase</keyword>
<dbReference type="InterPro" id="IPR034836">
    <property type="entry name" value="CBM20_glucoamylase"/>
</dbReference>
<dbReference type="SUPFAM" id="SSF49452">
    <property type="entry name" value="Starch-binding domain-like"/>
    <property type="match status" value="1"/>
</dbReference>
<dbReference type="EMBL" id="JOWA01000087">
    <property type="protein sequence ID" value="KEZ44739.1"/>
    <property type="molecule type" value="Genomic_DNA"/>
</dbReference>
<dbReference type="SUPFAM" id="SSF48208">
    <property type="entry name" value="Six-hairpin glycosidases"/>
    <property type="match status" value="1"/>
</dbReference>
<protein>
    <recommendedName>
        <fullName evidence="9">Glucoamylase</fullName>
        <ecNumber evidence="9">3.2.1.3</ecNumber>
    </recommendedName>
    <alternativeName>
        <fullName evidence="9">1,4-alpha-D-glucan glucohydrolase</fullName>
    </alternativeName>
    <alternativeName>
        <fullName evidence="9">Glucan 1,4-alpha-glucosidase</fullName>
    </alternativeName>
</protein>
<dbReference type="PROSITE" id="PS51166">
    <property type="entry name" value="CBM20"/>
    <property type="match status" value="1"/>
</dbReference>
<dbReference type="Gene3D" id="2.60.40.10">
    <property type="entry name" value="Immunoglobulins"/>
    <property type="match status" value="1"/>
</dbReference>
<reference evidence="14 15" key="1">
    <citation type="journal article" date="2014" name="Genome Announc.">
        <title>Draft genome sequence of the pathogenic fungus Scedosporium apiospermum.</title>
        <authorList>
            <person name="Vandeputte P."/>
            <person name="Ghamrawi S."/>
            <person name="Rechenmann M."/>
            <person name="Iltis A."/>
            <person name="Giraud S."/>
            <person name="Fleury M."/>
            <person name="Thornton C."/>
            <person name="Delhaes L."/>
            <person name="Meyer W."/>
            <person name="Papon N."/>
            <person name="Bouchara J.P."/>
        </authorList>
    </citation>
    <scope>NUCLEOTIDE SEQUENCE [LARGE SCALE GENOMIC DNA]</scope>
    <source>
        <strain evidence="14 15">IHEM 14462</strain>
    </source>
</reference>
<evidence type="ECO:0000256" key="7">
    <source>
        <dbReference type="ARBA" id="ARBA00023295"/>
    </source>
</evidence>
<dbReference type="InterPro" id="IPR008291">
    <property type="entry name" value="Glucoamylase_SBD"/>
</dbReference>
<keyword evidence="15" id="KW-1185">Reference proteome</keyword>
<evidence type="ECO:0000256" key="4">
    <source>
        <dbReference type="ARBA" id="ARBA00022801"/>
    </source>
</evidence>
<dbReference type="GO" id="GO:2001070">
    <property type="term" value="F:starch binding"/>
    <property type="evidence" value="ECO:0007669"/>
    <property type="project" value="InterPro"/>
</dbReference>
<evidence type="ECO:0000256" key="9">
    <source>
        <dbReference type="PIRNR" id="PIRNR001031"/>
    </source>
</evidence>
<dbReference type="GeneID" id="27721906"/>
<comment type="similarity">
    <text evidence="2 9">Belongs to the glycosyl hydrolase 15 family.</text>
</comment>
<dbReference type="PANTHER" id="PTHR31616">
    <property type="entry name" value="TREHALASE"/>
    <property type="match status" value="1"/>
</dbReference>
<dbReference type="AlphaFoldDB" id="A0A084GBM7"/>
<sequence>MTALQVQSPVSAPWNGSLDSFIAWERPISLENILCNIGPECVDDESVGAGIVLASPSKVDPDYYYTWTRDSALVFKGLVEIFTRNTTTDLQTEIHNYILAQASLQKVENPSGSLRDGSGLAEPKFHVDLTAFTENWGRPQRDGPALRAIAAITYANWLLEDGYASLALDKVWPVIQNDLSYVVQYWNNTGFDLWEEVEGSSFFTTASQYRVNSRDGRSSKDVNAILASIHSFDPSAGCDDRTFQPCSSKALATHKILVDSFRTEYSVNKGIELGKAVSIGRYPEDVYYGGNPWYLATLAAAEQLYDALYVWERDGHIDITDVDLAFFRDFTPGLSPGKYLNDSTEFGDLAHSIATYADGFIEIVARYIHHNGSIAEQFGRDDGTPVSARDLTWSYGAFLSAVARRDGQIPQAWLNPSAVSVPDRCVPTSIVGYYEAATPSLFPLPDGDADATAPTALQSPSESGSSCPGTRYVVVKFEVRVTTSWGQTIRIVGNNDILGGWDPTLGVDLDATGYTEEDPVWSVSIVLLAGQSIQYKFVRVGEDGRQVEWESSPDRTYSAPAECETAATVPAAWNLNVPGE</sequence>
<evidence type="ECO:0000256" key="12">
    <source>
        <dbReference type="SAM" id="MobiDB-lite"/>
    </source>
</evidence>
<gene>
    <name evidence="14" type="ORF">SAPIO_CDS2834</name>
</gene>
<evidence type="ECO:0000313" key="15">
    <source>
        <dbReference type="Proteomes" id="UP000028545"/>
    </source>
</evidence>
<dbReference type="HOGENOM" id="CLU_012173_1_0_1"/>
<dbReference type="Proteomes" id="UP000028545">
    <property type="component" value="Unassembled WGS sequence"/>
</dbReference>
<feature type="active site" description="Proton acceptor" evidence="10">
    <location>
        <position position="192"/>
    </location>
</feature>
<organism evidence="14 15">
    <name type="scientific">Pseudallescheria apiosperma</name>
    <name type="common">Scedosporium apiospermum</name>
    <dbReference type="NCBI Taxonomy" id="563466"/>
    <lineage>
        <taxon>Eukaryota</taxon>
        <taxon>Fungi</taxon>
        <taxon>Dikarya</taxon>
        <taxon>Ascomycota</taxon>
        <taxon>Pezizomycotina</taxon>
        <taxon>Sordariomycetes</taxon>
        <taxon>Hypocreomycetidae</taxon>
        <taxon>Microascales</taxon>
        <taxon>Microascaceae</taxon>
        <taxon>Scedosporium</taxon>
    </lineage>
</organism>
<evidence type="ECO:0000256" key="5">
    <source>
        <dbReference type="ARBA" id="ARBA00023180"/>
    </source>
</evidence>
<dbReference type="InterPro" id="IPR002044">
    <property type="entry name" value="CBM20"/>
</dbReference>
<evidence type="ECO:0000259" key="13">
    <source>
        <dbReference type="PROSITE" id="PS51166"/>
    </source>
</evidence>
<dbReference type="PRINTS" id="PR00736">
    <property type="entry name" value="GLHYDRLASE15"/>
</dbReference>
<dbReference type="PROSITE" id="PS00820">
    <property type="entry name" value="GLUCOAMYLASE"/>
    <property type="match status" value="1"/>
</dbReference>
<dbReference type="OrthoDB" id="6123450at2759"/>
<comment type="caution">
    <text evidence="14">The sequence shown here is derived from an EMBL/GenBank/DDBJ whole genome shotgun (WGS) entry which is preliminary data.</text>
</comment>
<dbReference type="InterPro" id="IPR013784">
    <property type="entry name" value="Carb-bd-like_fold"/>
</dbReference>
<dbReference type="Pfam" id="PF00686">
    <property type="entry name" value="CBM_20"/>
    <property type="match status" value="1"/>
</dbReference>
<dbReference type="GO" id="GO:0004339">
    <property type="term" value="F:glucan 1,4-alpha-glucosidase activity"/>
    <property type="evidence" value="ECO:0007669"/>
    <property type="project" value="UniProtKB-EC"/>
</dbReference>